<proteinExistence type="inferred from homology"/>
<dbReference type="EMBL" id="CP053015">
    <property type="protein sequence ID" value="QJQ31714.1"/>
    <property type="molecule type" value="Genomic_DNA"/>
</dbReference>
<evidence type="ECO:0000259" key="2">
    <source>
        <dbReference type="Pfam" id="PF03981"/>
    </source>
</evidence>
<protein>
    <submittedName>
        <fullName evidence="3">Ubiquinol-cytochrome C chaperone</fullName>
    </submittedName>
</protein>
<dbReference type="RefSeq" id="WP_169944066.1">
    <property type="nucleotide sequence ID" value="NZ_CP053015.1"/>
</dbReference>
<feature type="domain" description="Ubiquinol-cytochrome c chaperone" evidence="2">
    <location>
        <begin position="38"/>
        <end position="168"/>
    </location>
</feature>
<gene>
    <name evidence="3" type="ORF">GV829_04050</name>
</gene>
<comment type="similarity">
    <text evidence="1">Belongs to the UPF0174 family.</text>
</comment>
<name>A0A6M4ARN2_9SPHN</name>
<dbReference type="Proteomes" id="UP000503018">
    <property type="component" value="Chromosome"/>
</dbReference>
<evidence type="ECO:0000313" key="4">
    <source>
        <dbReference type="Proteomes" id="UP000503018"/>
    </source>
</evidence>
<evidence type="ECO:0000313" key="3">
    <source>
        <dbReference type="EMBL" id="QJQ31714.1"/>
    </source>
</evidence>
<sequence length="174" mass="18655">MNLFQRLFARQPDPRQAYRPAYEAIVARGRAPAWYLGGVPDTLDGRFEMIAAVLAHVLLRLEADPAMAQPSVHLTELFVDDMDSQLRLIGTGDLVVGKQVGKMMSALGGRLTVYREAGGEAAALRAILLRNLWDGDDAGEAIDRTAARLAAFAAALSPLSADTILAGQLPDVAD</sequence>
<dbReference type="AlphaFoldDB" id="A0A6M4ARN2"/>
<dbReference type="InterPro" id="IPR021150">
    <property type="entry name" value="Ubiq_cyt_c_chap"/>
</dbReference>
<organism evidence="3 4">
    <name type="scientific">Sphingomonas lacunae</name>
    <dbReference type="NCBI Taxonomy" id="2698828"/>
    <lineage>
        <taxon>Bacteria</taxon>
        <taxon>Pseudomonadati</taxon>
        <taxon>Pseudomonadota</taxon>
        <taxon>Alphaproteobacteria</taxon>
        <taxon>Sphingomonadales</taxon>
        <taxon>Sphingomonadaceae</taxon>
        <taxon>Sphingomonas</taxon>
    </lineage>
</organism>
<dbReference type="KEGG" id="slan:GV829_04050"/>
<reference evidence="3 4" key="1">
    <citation type="submission" date="2020-01" db="EMBL/GenBank/DDBJ databases">
        <title>Sphingomonas sp. strain CSW-10.</title>
        <authorList>
            <person name="Chen W.-M."/>
        </authorList>
    </citation>
    <scope>NUCLEOTIDE SEQUENCE [LARGE SCALE GENOMIC DNA]</scope>
    <source>
        <strain evidence="3 4">CSW-10</strain>
    </source>
</reference>
<keyword evidence="4" id="KW-1185">Reference proteome</keyword>
<evidence type="ECO:0000256" key="1">
    <source>
        <dbReference type="ARBA" id="ARBA00006436"/>
    </source>
</evidence>
<dbReference type="Pfam" id="PF03981">
    <property type="entry name" value="Ubiq_cyt_C_chap"/>
    <property type="match status" value="1"/>
</dbReference>
<accession>A0A6M4ARN2</accession>